<evidence type="ECO:0000313" key="2">
    <source>
        <dbReference type="Proteomes" id="UP000594688"/>
    </source>
</evidence>
<dbReference type="EMBL" id="CP048685">
    <property type="protein sequence ID" value="QPJ62502.1"/>
    <property type="molecule type" value="Genomic_DNA"/>
</dbReference>
<sequence length="204" mass="24018">MDYRFIPIRRGTWWKHISTQTVSGQSLEDASEGELGTVLSVLRDTLLFNWQKVMFGPWMQGVIFEMAFDEKPIMNLKNGYLTVGASSSLSHFHFCVINPQEFHRQEKTKEIDNNKVCSKIGFFSKEPKHENTILEYGIRFWNKKDEEMLTIFFPFPKLNSDKKLIRFQDWTNIQLWNDLIIKYSGSSSNTIRASQIERFSLLKF</sequence>
<dbReference type="KEGG" id="nli:G3M70_11730"/>
<dbReference type="Pfam" id="PF24724">
    <property type="entry name" value="DUF7676"/>
    <property type="match status" value="1"/>
</dbReference>
<name>A0A7T0BX66_9BACT</name>
<protein>
    <submittedName>
        <fullName evidence="1">Uncharacterized protein</fullName>
    </submittedName>
</protein>
<organism evidence="1 2">
    <name type="scientific">Candidatus Nitronauta litoralis</name>
    <dbReference type="NCBI Taxonomy" id="2705533"/>
    <lineage>
        <taxon>Bacteria</taxon>
        <taxon>Pseudomonadati</taxon>
        <taxon>Nitrospinota/Tectimicrobiota group</taxon>
        <taxon>Nitrospinota</taxon>
        <taxon>Nitrospinia</taxon>
        <taxon>Nitrospinales</taxon>
        <taxon>Nitrospinaceae</taxon>
        <taxon>Candidatus Nitronauta</taxon>
    </lineage>
</organism>
<accession>A0A7T0BX66</accession>
<dbReference type="InterPro" id="IPR056093">
    <property type="entry name" value="DUF7676"/>
</dbReference>
<gene>
    <name evidence="1" type="ORF">G3M70_11730</name>
</gene>
<evidence type="ECO:0000313" key="1">
    <source>
        <dbReference type="EMBL" id="QPJ62502.1"/>
    </source>
</evidence>
<reference evidence="1 2" key="1">
    <citation type="submission" date="2020-02" db="EMBL/GenBank/DDBJ databases">
        <title>Genomic and physiological characterization of two novel Nitrospinaceae genera.</title>
        <authorList>
            <person name="Mueller A.J."/>
            <person name="Jung M.-Y."/>
            <person name="Strachan C.R."/>
            <person name="Herbold C.W."/>
            <person name="Kirkegaard R.H."/>
            <person name="Daims H."/>
        </authorList>
    </citation>
    <scope>NUCLEOTIDE SEQUENCE [LARGE SCALE GENOMIC DNA]</scope>
    <source>
        <strain evidence="1">EB</strain>
    </source>
</reference>
<dbReference type="Proteomes" id="UP000594688">
    <property type="component" value="Chromosome"/>
</dbReference>
<proteinExistence type="predicted"/>
<dbReference type="AlphaFoldDB" id="A0A7T0BX66"/>